<evidence type="ECO:0000313" key="2">
    <source>
        <dbReference type="Proteomes" id="UP001501757"/>
    </source>
</evidence>
<name>A0ABN0XIW6_9ALTE</name>
<dbReference type="Pfam" id="PF07209">
    <property type="entry name" value="DUF1415"/>
    <property type="match status" value="1"/>
</dbReference>
<keyword evidence="2" id="KW-1185">Reference proteome</keyword>
<protein>
    <submittedName>
        <fullName evidence="1">DUF1415 domain-containing protein</fullName>
    </submittedName>
</protein>
<comment type="caution">
    <text evidence="1">The sequence shown here is derived from an EMBL/GenBank/DDBJ whole genome shotgun (WGS) entry which is preliminary data.</text>
</comment>
<evidence type="ECO:0000313" key="1">
    <source>
        <dbReference type="EMBL" id="GAA0365244.1"/>
    </source>
</evidence>
<gene>
    <name evidence="1" type="ORF">GCM10009092_32010</name>
</gene>
<accession>A0ABN0XIW6</accession>
<dbReference type="InterPro" id="IPR009858">
    <property type="entry name" value="DUF1415"/>
</dbReference>
<reference evidence="1 2" key="1">
    <citation type="journal article" date="2019" name="Int. J. Syst. Evol. Microbiol.">
        <title>The Global Catalogue of Microorganisms (GCM) 10K type strain sequencing project: providing services to taxonomists for standard genome sequencing and annotation.</title>
        <authorList>
            <consortium name="The Broad Institute Genomics Platform"/>
            <consortium name="The Broad Institute Genome Sequencing Center for Infectious Disease"/>
            <person name="Wu L."/>
            <person name="Ma J."/>
        </authorList>
    </citation>
    <scope>NUCLEOTIDE SEQUENCE [LARGE SCALE GENOMIC DNA]</scope>
    <source>
        <strain evidence="1 2">JCM 13378</strain>
    </source>
</reference>
<dbReference type="RefSeq" id="WP_343846244.1">
    <property type="nucleotide sequence ID" value="NZ_BAAAEI010000020.1"/>
</dbReference>
<dbReference type="Proteomes" id="UP001501757">
    <property type="component" value="Unassembled WGS sequence"/>
</dbReference>
<organism evidence="1 2">
    <name type="scientific">Bowmanella denitrificans</name>
    <dbReference type="NCBI Taxonomy" id="366582"/>
    <lineage>
        <taxon>Bacteria</taxon>
        <taxon>Pseudomonadati</taxon>
        <taxon>Pseudomonadota</taxon>
        <taxon>Gammaproteobacteria</taxon>
        <taxon>Alteromonadales</taxon>
        <taxon>Alteromonadaceae</taxon>
        <taxon>Bowmanella</taxon>
    </lineage>
</organism>
<proteinExistence type="predicted"/>
<sequence length="178" mass="20373">MNEQKLISQTRHWVETVVVGLNFCPFAKKELANTRYLVCGHERMVRAIEALLDECDYLDAHPEIATSLLIYPQFEDYEQYLALLEEANRSLDNNQLRGTYQLASFHPQYCFADEPADSAAHYTNRAPHPVLHLLREASIEQVLARYREPEAIPERNIATAKKLGAEAMQALLATCRQL</sequence>
<dbReference type="EMBL" id="BAAAEI010000020">
    <property type="protein sequence ID" value="GAA0365244.1"/>
    <property type="molecule type" value="Genomic_DNA"/>
</dbReference>